<reference evidence="2 3" key="1">
    <citation type="submission" date="2021-04" db="EMBL/GenBank/DDBJ databases">
        <title>Magnetospirillum sulfuroxidans sp. nov., a facultative chemolithoautotrophic sulfur-oxidizing alphaproteobacterium isolated from freshwater sediment and proposals for Paramagetospirillum gen. nov., and Magnetospirillaceae fam. nov.</title>
        <authorList>
            <person name="Koziaeva V."/>
            <person name="Geelhoed J.S."/>
            <person name="Sorokin D.Y."/>
            <person name="Grouzdev D.S."/>
        </authorList>
    </citation>
    <scope>NUCLEOTIDE SEQUENCE [LARGE SCALE GENOMIC DNA]</scope>
    <source>
        <strain evidence="2 3">J10</strain>
    </source>
</reference>
<gene>
    <name evidence="2" type="ORF">KEC16_18860</name>
</gene>
<sequence>MRSLATLRLSVALPRMAAFMLTIFLIWVGGNLFDMVAFGGAGRAFLAETTMNGFQAFGVLAIGAVLGWCIGWRDGQSRAEG</sequence>
<evidence type="ECO:0000256" key="1">
    <source>
        <dbReference type="SAM" id="Phobius"/>
    </source>
</evidence>
<evidence type="ECO:0000313" key="3">
    <source>
        <dbReference type="Proteomes" id="UP000680714"/>
    </source>
</evidence>
<keyword evidence="1" id="KW-0812">Transmembrane</keyword>
<keyword evidence="1" id="KW-1133">Transmembrane helix</keyword>
<protein>
    <submittedName>
        <fullName evidence="2">Uncharacterized protein</fullName>
    </submittedName>
</protein>
<comment type="caution">
    <text evidence="2">The sequence shown here is derived from an EMBL/GenBank/DDBJ whole genome shotgun (WGS) entry which is preliminary data.</text>
</comment>
<evidence type="ECO:0000313" key="2">
    <source>
        <dbReference type="EMBL" id="MBR9973792.1"/>
    </source>
</evidence>
<keyword evidence="3" id="KW-1185">Reference proteome</keyword>
<dbReference type="RefSeq" id="WP_211551857.1">
    <property type="nucleotide sequence ID" value="NZ_JAGTUF010000032.1"/>
</dbReference>
<dbReference type="Proteomes" id="UP000680714">
    <property type="component" value="Unassembled WGS sequence"/>
</dbReference>
<accession>A0ABS5IH91</accession>
<feature type="transmembrane region" description="Helical" evidence="1">
    <location>
        <begin position="12"/>
        <end position="33"/>
    </location>
</feature>
<organism evidence="2 3">
    <name type="scientific">Magnetospirillum sulfuroxidans</name>
    <dbReference type="NCBI Taxonomy" id="611300"/>
    <lineage>
        <taxon>Bacteria</taxon>
        <taxon>Pseudomonadati</taxon>
        <taxon>Pseudomonadota</taxon>
        <taxon>Alphaproteobacteria</taxon>
        <taxon>Rhodospirillales</taxon>
        <taxon>Rhodospirillaceae</taxon>
        <taxon>Magnetospirillum</taxon>
    </lineage>
</organism>
<keyword evidence="1" id="KW-0472">Membrane</keyword>
<proteinExistence type="predicted"/>
<feature type="transmembrane region" description="Helical" evidence="1">
    <location>
        <begin position="53"/>
        <end position="72"/>
    </location>
</feature>
<name>A0ABS5IH91_9PROT</name>
<dbReference type="EMBL" id="JAGTUF010000032">
    <property type="protein sequence ID" value="MBR9973792.1"/>
    <property type="molecule type" value="Genomic_DNA"/>
</dbReference>